<protein>
    <submittedName>
        <fullName evidence="2">Uncharacterized protein (TIGR03083 family)</fullName>
    </submittedName>
</protein>
<reference evidence="2 3" key="1">
    <citation type="submission" date="2018-10" db="EMBL/GenBank/DDBJ databases">
        <title>Genomic Encyclopedia of Archaeal and Bacterial Type Strains, Phase II (KMG-II): from individual species to whole genera.</title>
        <authorList>
            <person name="Goeker M."/>
        </authorList>
    </citation>
    <scope>NUCLEOTIDE SEQUENCE [LARGE SCALE GENOMIC DNA]</scope>
    <source>
        <strain evidence="2 3">RP-AC37</strain>
    </source>
</reference>
<keyword evidence="3" id="KW-1185">Reference proteome</keyword>
<organism evidence="2 3">
    <name type="scientific">Motilibacter peucedani</name>
    <dbReference type="NCBI Taxonomy" id="598650"/>
    <lineage>
        <taxon>Bacteria</taxon>
        <taxon>Bacillati</taxon>
        <taxon>Actinomycetota</taxon>
        <taxon>Actinomycetes</taxon>
        <taxon>Motilibacterales</taxon>
        <taxon>Motilibacteraceae</taxon>
        <taxon>Motilibacter</taxon>
    </lineage>
</organism>
<dbReference type="InterPro" id="IPR017517">
    <property type="entry name" value="Maleyloyr_isom"/>
</dbReference>
<feature type="domain" description="Mycothiol-dependent maleylpyruvate isomerase metal-binding" evidence="1">
    <location>
        <begin position="10"/>
        <end position="92"/>
    </location>
</feature>
<dbReference type="SUPFAM" id="SSF109854">
    <property type="entry name" value="DinB/YfiT-like putative metalloenzymes"/>
    <property type="match status" value="1"/>
</dbReference>
<dbReference type="OrthoDB" id="5178565at2"/>
<accession>A0A420XQU7</accession>
<sequence>MTDHHALVAATCDGLADALERSVDRWDEPSLCEGWPVRAVVAHMTMAVRLTPERFGAEMAAAGGDFHRLSDTVALRDAGLPREDLLGQLRSTELHAWEPPGGGAAGALTHAVVHSLDATVPLGLPAAAPPDAVVAVLDLLTGAGGAMFGVELGGLRLEATDTAWGWGAGEVVSADSGSLVSLLAARTLPGGRALARTATG</sequence>
<dbReference type="InParanoid" id="A0A420XQU7"/>
<dbReference type="Pfam" id="PF11716">
    <property type="entry name" value="MDMPI_N"/>
    <property type="match status" value="1"/>
</dbReference>
<dbReference type="RefSeq" id="WP_121193394.1">
    <property type="nucleotide sequence ID" value="NZ_RBWV01000011.1"/>
</dbReference>
<name>A0A420XQU7_9ACTN</name>
<dbReference type="NCBIfam" id="TIGR03083">
    <property type="entry name" value="maleylpyruvate isomerase family mycothiol-dependent enzyme"/>
    <property type="match status" value="1"/>
</dbReference>
<evidence type="ECO:0000259" key="1">
    <source>
        <dbReference type="Pfam" id="PF11716"/>
    </source>
</evidence>
<dbReference type="AlphaFoldDB" id="A0A420XQU7"/>
<gene>
    <name evidence="2" type="ORF">CLV35_2127</name>
</gene>
<dbReference type="Gene3D" id="1.20.120.450">
    <property type="entry name" value="dinb family like domain"/>
    <property type="match status" value="1"/>
</dbReference>
<evidence type="ECO:0000313" key="3">
    <source>
        <dbReference type="Proteomes" id="UP000281955"/>
    </source>
</evidence>
<proteinExistence type="predicted"/>
<dbReference type="InterPro" id="IPR024344">
    <property type="entry name" value="MDMPI_metal-binding"/>
</dbReference>
<comment type="caution">
    <text evidence="2">The sequence shown here is derived from an EMBL/GenBank/DDBJ whole genome shotgun (WGS) entry which is preliminary data.</text>
</comment>
<dbReference type="EMBL" id="RBWV01000011">
    <property type="protein sequence ID" value="RKS75650.1"/>
    <property type="molecule type" value="Genomic_DNA"/>
</dbReference>
<evidence type="ECO:0000313" key="2">
    <source>
        <dbReference type="EMBL" id="RKS75650.1"/>
    </source>
</evidence>
<dbReference type="GO" id="GO:0046872">
    <property type="term" value="F:metal ion binding"/>
    <property type="evidence" value="ECO:0007669"/>
    <property type="project" value="InterPro"/>
</dbReference>
<dbReference type="InterPro" id="IPR034660">
    <property type="entry name" value="DinB/YfiT-like"/>
</dbReference>
<dbReference type="Proteomes" id="UP000281955">
    <property type="component" value="Unassembled WGS sequence"/>
</dbReference>